<proteinExistence type="predicted"/>
<gene>
    <name evidence="1" type="ORF">PISMIDRAFT_680796</name>
</gene>
<protein>
    <submittedName>
        <fullName evidence="1">Uncharacterized protein</fullName>
    </submittedName>
</protein>
<sequence length="60" mass="6858">MGYSAVRILPIKAEANACLRLHLRAITSLKKRFCTRSRCRRAETTSSIHNFYLQDSTTTV</sequence>
<accession>A0A0C9YZ67</accession>
<name>A0A0C9YZ67_9AGAM</name>
<reference evidence="1 2" key="1">
    <citation type="submission" date="2014-04" db="EMBL/GenBank/DDBJ databases">
        <authorList>
            <consortium name="DOE Joint Genome Institute"/>
            <person name="Kuo A."/>
            <person name="Kohler A."/>
            <person name="Costa M.D."/>
            <person name="Nagy L.G."/>
            <person name="Floudas D."/>
            <person name="Copeland A."/>
            <person name="Barry K.W."/>
            <person name="Cichocki N."/>
            <person name="Veneault-Fourrey C."/>
            <person name="LaButti K."/>
            <person name="Lindquist E.A."/>
            <person name="Lipzen A."/>
            <person name="Lundell T."/>
            <person name="Morin E."/>
            <person name="Murat C."/>
            <person name="Sun H."/>
            <person name="Tunlid A."/>
            <person name="Henrissat B."/>
            <person name="Grigoriev I.V."/>
            <person name="Hibbett D.S."/>
            <person name="Martin F."/>
            <person name="Nordberg H.P."/>
            <person name="Cantor M.N."/>
            <person name="Hua S.X."/>
        </authorList>
    </citation>
    <scope>NUCLEOTIDE SEQUENCE [LARGE SCALE GENOMIC DNA]</scope>
    <source>
        <strain evidence="1 2">441</strain>
    </source>
</reference>
<organism evidence="1 2">
    <name type="scientific">Pisolithus microcarpus 441</name>
    <dbReference type="NCBI Taxonomy" id="765257"/>
    <lineage>
        <taxon>Eukaryota</taxon>
        <taxon>Fungi</taxon>
        <taxon>Dikarya</taxon>
        <taxon>Basidiomycota</taxon>
        <taxon>Agaricomycotina</taxon>
        <taxon>Agaricomycetes</taxon>
        <taxon>Agaricomycetidae</taxon>
        <taxon>Boletales</taxon>
        <taxon>Sclerodermatineae</taxon>
        <taxon>Pisolithaceae</taxon>
        <taxon>Pisolithus</taxon>
    </lineage>
</organism>
<reference evidence="2" key="2">
    <citation type="submission" date="2015-01" db="EMBL/GenBank/DDBJ databases">
        <title>Evolutionary Origins and Diversification of the Mycorrhizal Mutualists.</title>
        <authorList>
            <consortium name="DOE Joint Genome Institute"/>
            <consortium name="Mycorrhizal Genomics Consortium"/>
            <person name="Kohler A."/>
            <person name="Kuo A."/>
            <person name="Nagy L.G."/>
            <person name="Floudas D."/>
            <person name="Copeland A."/>
            <person name="Barry K.W."/>
            <person name="Cichocki N."/>
            <person name="Veneault-Fourrey C."/>
            <person name="LaButti K."/>
            <person name="Lindquist E.A."/>
            <person name="Lipzen A."/>
            <person name="Lundell T."/>
            <person name="Morin E."/>
            <person name="Murat C."/>
            <person name="Riley R."/>
            <person name="Ohm R."/>
            <person name="Sun H."/>
            <person name="Tunlid A."/>
            <person name="Henrissat B."/>
            <person name="Grigoriev I.V."/>
            <person name="Hibbett D.S."/>
            <person name="Martin F."/>
        </authorList>
    </citation>
    <scope>NUCLEOTIDE SEQUENCE [LARGE SCALE GENOMIC DNA]</scope>
    <source>
        <strain evidence="2">441</strain>
    </source>
</reference>
<dbReference type="EMBL" id="KN833744">
    <property type="protein sequence ID" value="KIK22021.1"/>
    <property type="molecule type" value="Genomic_DNA"/>
</dbReference>
<keyword evidence="2" id="KW-1185">Reference proteome</keyword>
<dbReference type="AlphaFoldDB" id="A0A0C9YZ67"/>
<dbReference type="HOGENOM" id="CLU_2942698_0_0_1"/>
<dbReference type="Proteomes" id="UP000054018">
    <property type="component" value="Unassembled WGS sequence"/>
</dbReference>
<evidence type="ECO:0000313" key="2">
    <source>
        <dbReference type="Proteomes" id="UP000054018"/>
    </source>
</evidence>
<evidence type="ECO:0000313" key="1">
    <source>
        <dbReference type="EMBL" id="KIK22021.1"/>
    </source>
</evidence>